<name>A0A0L8H966_OCTBM</name>
<organism evidence="4">
    <name type="scientific">Octopus bimaculoides</name>
    <name type="common">California two-spotted octopus</name>
    <dbReference type="NCBI Taxonomy" id="37653"/>
    <lineage>
        <taxon>Eukaryota</taxon>
        <taxon>Metazoa</taxon>
        <taxon>Spiralia</taxon>
        <taxon>Lophotrochozoa</taxon>
        <taxon>Mollusca</taxon>
        <taxon>Cephalopoda</taxon>
        <taxon>Coleoidea</taxon>
        <taxon>Octopodiformes</taxon>
        <taxon>Octopoda</taxon>
        <taxon>Incirrata</taxon>
        <taxon>Octopodidae</taxon>
        <taxon>Octopus</taxon>
    </lineage>
</organism>
<feature type="transmembrane region" description="Helical" evidence="1">
    <location>
        <begin position="19"/>
        <end position="38"/>
    </location>
</feature>
<reference evidence="4" key="1">
    <citation type="submission" date="2015-07" db="EMBL/GenBank/DDBJ databases">
        <title>MeaNS - Measles Nucleotide Surveillance Program.</title>
        <authorList>
            <person name="Tran T."/>
            <person name="Druce J."/>
        </authorList>
    </citation>
    <scope>NUCLEOTIDE SEQUENCE</scope>
    <source>
        <strain evidence="4">UCB-OBI-ISO-001</strain>
        <tissue evidence="4">Gonad</tissue>
    </source>
</reference>
<feature type="domain" description="EGF-like" evidence="2">
    <location>
        <begin position="64"/>
        <end position="75"/>
    </location>
</feature>
<evidence type="ECO:0000259" key="3">
    <source>
        <dbReference type="PROSITE" id="PS01186"/>
    </source>
</evidence>
<dbReference type="PROSITE" id="PS00022">
    <property type="entry name" value="EGF_1"/>
    <property type="match status" value="1"/>
</dbReference>
<gene>
    <name evidence="4" type="ORF">OCBIM_22020557mg</name>
</gene>
<accession>A0A0L8H966</accession>
<evidence type="ECO:0000259" key="2">
    <source>
        <dbReference type="PROSITE" id="PS00022"/>
    </source>
</evidence>
<protein>
    <recommendedName>
        <fullName evidence="2 3">EGF-like domain-containing protein</fullName>
    </recommendedName>
</protein>
<keyword evidence="1" id="KW-1133">Transmembrane helix</keyword>
<keyword evidence="1" id="KW-0812">Transmembrane</keyword>
<dbReference type="PROSITE" id="PS01186">
    <property type="entry name" value="EGF_2"/>
    <property type="match status" value="1"/>
</dbReference>
<dbReference type="EMBL" id="KQ418924">
    <property type="protein sequence ID" value="KOF85305.1"/>
    <property type="molecule type" value="Genomic_DNA"/>
</dbReference>
<feature type="domain" description="EGF-like" evidence="3">
    <location>
        <begin position="62"/>
        <end position="75"/>
    </location>
</feature>
<sequence>MVVAVSGCSKRKANLFNSLVKCFLFLTFVELAISIRFYEICEVGECKNGGTMYWPDTFLGMCKCICPYPYVGALCQNTRINPRKLRSKRRRDLVRRGRRSLLINVLMK</sequence>
<keyword evidence="1" id="KW-0472">Membrane</keyword>
<evidence type="ECO:0000313" key="4">
    <source>
        <dbReference type="EMBL" id="KOF85305.1"/>
    </source>
</evidence>
<evidence type="ECO:0000256" key="1">
    <source>
        <dbReference type="SAM" id="Phobius"/>
    </source>
</evidence>
<dbReference type="AlphaFoldDB" id="A0A0L8H966"/>
<proteinExistence type="predicted"/>
<dbReference type="InterPro" id="IPR000742">
    <property type="entry name" value="EGF"/>
</dbReference>